<evidence type="ECO:0000256" key="1">
    <source>
        <dbReference type="SAM" id="Phobius"/>
    </source>
</evidence>
<sequence>MWALSRYRPEDELQTQELRSLHSSTCQQIRNAKVGIDARRGAAYTGSASLAMMHPYAIVVLFQLFPALFLGIPWMEGPEAMRERYLKRMIGLVQIAVRKHAPLMEHHEHVRSSFPRLAFNCGSLAVEFRSRKSLHTITVLGSAEKPNSLPGKRAWEHTTIFTYPFPQVIGDGVVLDAEHENVYVFREPEGRFVVQAWPTTANKRGEFQDVTDAYQQLDAKHSTGLGKAREHFQKMLGRLFNCDIDIQDITVTQKKDCFHPIPTPVLVGTPSVLSAFLSCDSWLRRAWGIWSVSETGLTYLTGCCLQPVKFAKGYPDQEYWLYMRGSHGAGSEIPLPMIIHRELAEKDRDVLARAEGEVEAMPGPQKSSKLC</sequence>
<feature type="transmembrane region" description="Helical" evidence="1">
    <location>
        <begin position="56"/>
        <end position="75"/>
    </location>
</feature>
<evidence type="ECO:0000313" key="2">
    <source>
        <dbReference type="EMBL" id="CAE7714962.1"/>
    </source>
</evidence>
<dbReference type="EMBL" id="CAJNIZ010045262">
    <property type="protein sequence ID" value="CAE7714962.1"/>
    <property type="molecule type" value="Genomic_DNA"/>
</dbReference>
<dbReference type="Proteomes" id="UP000649617">
    <property type="component" value="Unassembled WGS sequence"/>
</dbReference>
<protein>
    <submittedName>
        <fullName evidence="2">Uncharacterized protein</fullName>
    </submittedName>
</protein>
<gene>
    <name evidence="2" type="ORF">SPIL2461_LOCUS20298</name>
</gene>
<reference evidence="2" key="1">
    <citation type="submission" date="2021-02" db="EMBL/GenBank/DDBJ databases">
        <authorList>
            <person name="Dougan E. K."/>
            <person name="Rhodes N."/>
            <person name="Thang M."/>
            <person name="Chan C."/>
        </authorList>
    </citation>
    <scope>NUCLEOTIDE SEQUENCE</scope>
</reference>
<keyword evidence="3" id="KW-1185">Reference proteome</keyword>
<accession>A0A812XBB7</accession>
<keyword evidence="1" id="KW-0812">Transmembrane</keyword>
<dbReference type="AlphaFoldDB" id="A0A812XBB7"/>
<keyword evidence="1" id="KW-0472">Membrane</keyword>
<comment type="caution">
    <text evidence="2">The sequence shown here is derived from an EMBL/GenBank/DDBJ whole genome shotgun (WGS) entry which is preliminary data.</text>
</comment>
<evidence type="ECO:0000313" key="3">
    <source>
        <dbReference type="Proteomes" id="UP000649617"/>
    </source>
</evidence>
<organism evidence="2 3">
    <name type="scientific">Symbiodinium pilosum</name>
    <name type="common">Dinoflagellate</name>
    <dbReference type="NCBI Taxonomy" id="2952"/>
    <lineage>
        <taxon>Eukaryota</taxon>
        <taxon>Sar</taxon>
        <taxon>Alveolata</taxon>
        <taxon>Dinophyceae</taxon>
        <taxon>Suessiales</taxon>
        <taxon>Symbiodiniaceae</taxon>
        <taxon>Symbiodinium</taxon>
    </lineage>
</organism>
<proteinExistence type="predicted"/>
<name>A0A812XBB7_SYMPI</name>
<keyword evidence="1" id="KW-1133">Transmembrane helix</keyword>